<dbReference type="SUPFAM" id="SSF49313">
    <property type="entry name" value="Cadherin-like"/>
    <property type="match status" value="3"/>
</dbReference>
<protein>
    <submittedName>
        <fullName evidence="1">Uncharacterized protein</fullName>
    </submittedName>
</protein>
<dbReference type="Gene3D" id="2.60.40.10">
    <property type="entry name" value="Immunoglobulins"/>
    <property type="match status" value="4"/>
</dbReference>
<evidence type="ECO:0000313" key="1">
    <source>
        <dbReference type="EMBL" id="ETR67845.1"/>
    </source>
</evidence>
<gene>
    <name evidence="1" type="ORF">OMM_04917</name>
</gene>
<name>A0A1V1NZA7_9BACT</name>
<dbReference type="SUPFAM" id="SSF63446">
    <property type="entry name" value="Type I dockerin domain"/>
    <property type="match status" value="1"/>
</dbReference>
<dbReference type="GO" id="GO:0016020">
    <property type="term" value="C:membrane"/>
    <property type="evidence" value="ECO:0007669"/>
    <property type="project" value="InterPro"/>
</dbReference>
<comment type="caution">
    <text evidence="1">The sequence shown here is derived from an EMBL/GenBank/DDBJ whole genome shotgun (WGS) entry which is preliminary data.</text>
</comment>
<dbReference type="InterPro" id="IPR036439">
    <property type="entry name" value="Dockerin_dom_sf"/>
</dbReference>
<dbReference type="PANTHER" id="PTHR37494:SF1">
    <property type="entry name" value="STAPHYLOCOCCUS AUREUS SURFACE PROTEIN A"/>
    <property type="match status" value="1"/>
</dbReference>
<dbReference type="InterPro" id="IPR015919">
    <property type="entry name" value="Cadherin-like_sf"/>
</dbReference>
<dbReference type="PANTHER" id="PTHR37494">
    <property type="entry name" value="HEMAGGLUTININ"/>
    <property type="match status" value="1"/>
</dbReference>
<evidence type="ECO:0000313" key="2">
    <source>
        <dbReference type="Proteomes" id="UP000189670"/>
    </source>
</evidence>
<dbReference type="InterPro" id="IPR013783">
    <property type="entry name" value="Ig-like_fold"/>
</dbReference>
<dbReference type="GO" id="GO:0000272">
    <property type="term" value="P:polysaccharide catabolic process"/>
    <property type="evidence" value="ECO:0007669"/>
    <property type="project" value="InterPro"/>
</dbReference>
<dbReference type="AlphaFoldDB" id="A0A1V1NZA7"/>
<dbReference type="Proteomes" id="UP000189670">
    <property type="component" value="Unassembled WGS sequence"/>
</dbReference>
<dbReference type="Pfam" id="PF05345">
    <property type="entry name" value="He_PIG"/>
    <property type="match status" value="4"/>
</dbReference>
<sequence>MHHFWKTNNANVSNNRLKFNSLTSSAEIELNCIDGTLSFDYLYYLACGIPSLCGTFDFYLDNELIQSWYSTDNNSGTFELTVPFGKHIFKWTFHNKHTSENYCAFLDNISFPVDLQGKHYFTVSVIDAANRSTEKQLTLNVLAPFSITTSQLDNGVTGQVYNHSLSTTGGQGRIKWSVYAGLLPVGLTFSTGSGIISGTPLESTLQSIVFEAIDENNNHVYKDMVLHIADPLQIESSAFPDAQIHEHYAEQVRCLGGIPPFNFQIEGQLPSGLSLNPQTGIISGTPEEAGFVNFKVIVSDSTYPLKQTASKIFGLRTDNRLIIISASQLPDIRQGVSINPIVLKASGGASMLSWTIVENNLPQGISLVSNTGELSGTPLNYGDYQFTLRVFDQNHENTSKSFYWHVVSTLTIAQTSIPAAIRNMPYYYDLNASGGLSPYDWQISSGVLPDGLSFSSKTGCIFGVPKTIQSRMITIVLKDSEVPQQIEQKQFSLNVLEKSTIPGDMNNNYCVDLQDAIIVLNLISNKQYVQNFAFDLNGDGQTGLAELIYILIKIGG</sequence>
<proteinExistence type="predicted"/>
<dbReference type="GO" id="GO:0005509">
    <property type="term" value="F:calcium ion binding"/>
    <property type="evidence" value="ECO:0007669"/>
    <property type="project" value="InterPro"/>
</dbReference>
<organism evidence="1 2">
    <name type="scientific">Candidatus Magnetoglobus multicellularis str. Araruama</name>
    <dbReference type="NCBI Taxonomy" id="890399"/>
    <lineage>
        <taxon>Bacteria</taxon>
        <taxon>Pseudomonadati</taxon>
        <taxon>Thermodesulfobacteriota</taxon>
        <taxon>Desulfobacteria</taxon>
        <taxon>Desulfobacterales</taxon>
        <taxon>Desulfobacteraceae</taxon>
        <taxon>Candidatus Magnetoglobus</taxon>
    </lineage>
</organism>
<reference evidence="2" key="1">
    <citation type="submission" date="2012-11" db="EMBL/GenBank/DDBJ databases">
        <authorList>
            <person name="Lucero-Rivera Y.E."/>
            <person name="Tovar-Ramirez D."/>
        </authorList>
    </citation>
    <scope>NUCLEOTIDE SEQUENCE [LARGE SCALE GENOMIC DNA]</scope>
    <source>
        <strain evidence="2">Araruama</strain>
    </source>
</reference>
<accession>A0A1V1NZA7</accession>
<dbReference type="EMBL" id="ATBP01001189">
    <property type="protein sequence ID" value="ETR67845.1"/>
    <property type="molecule type" value="Genomic_DNA"/>
</dbReference>